<proteinExistence type="predicted"/>
<evidence type="ECO:0000313" key="2">
    <source>
        <dbReference type="Proteomes" id="UP000666562"/>
    </source>
</evidence>
<dbReference type="RefSeq" id="WP_100883691.1">
    <property type="nucleotide sequence ID" value="NZ_JAAORC010000001.1"/>
</dbReference>
<dbReference type="Proteomes" id="UP000666562">
    <property type="component" value="Unassembled WGS sequence"/>
</dbReference>
<sequence length="129" mass="14790">MSILDKVKIGNSVQVNLQLSKDRLTKETIDAINVSSLGKISDFRITDGKGIGVVLQLSNGKEQWFFEDEIDLLDDNGNVIKKNNYKKENSNFIYDFLRGLNYENKNKVSDLLNPINFFIWLVVSLKDIF</sequence>
<comment type="caution">
    <text evidence="1">The sequence shown here is derived from an EMBL/GenBank/DDBJ whole genome shotgun (WGS) entry which is preliminary data.</text>
</comment>
<dbReference type="InterPro" id="IPR021291">
    <property type="entry name" value="Tsr0524-like"/>
</dbReference>
<dbReference type="EMBL" id="JAAORC010000001">
    <property type="protein sequence ID" value="MBO8222900.1"/>
    <property type="molecule type" value="Genomic_DNA"/>
</dbReference>
<dbReference type="Pfam" id="PF11061">
    <property type="entry name" value="Tsr0524-like"/>
    <property type="match status" value="1"/>
</dbReference>
<name>A0A8I1X638_PROMR</name>
<dbReference type="AlphaFoldDB" id="A0A8I1X638"/>
<evidence type="ECO:0000313" key="1">
    <source>
        <dbReference type="EMBL" id="MBO8222900.1"/>
    </source>
</evidence>
<accession>A0A8I1X638</accession>
<reference evidence="1" key="1">
    <citation type="submission" date="2020-03" db="EMBL/GenBank/DDBJ databases">
        <title>Genome differentiation and subclade ecological adaptation of Prochlorococcus HLII clade in the global ocean.</title>
        <authorList>
            <person name="Yan W."/>
            <person name="Fen X."/>
            <person name="Zhang W."/>
        </authorList>
    </citation>
    <scope>NUCLEOTIDE SEQUENCE</scope>
    <source>
        <strain evidence="1">XMU1401</strain>
    </source>
</reference>
<organism evidence="1 2">
    <name type="scientific">Prochlorococcus marinus str. XMU1401</name>
    <dbReference type="NCBI Taxonomy" id="2052594"/>
    <lineage>
        <taxon>Bacteria</taxon>
        <taxon>Bacillati</taxon>
        <taxon>Cyanobacteriota</taxon>
        <taxon>Cyanophyceae</taxon>
        <taxon>Synechococcales</taxon>
        <taxon>Prochlorococcaceae</taxon>
        <taxon>Prochlorococcus</taxon>
    </lineage>
</organism>
<protein>
    <submittedName>
        <fullName evidence="1">DUF2862 domain-containing protein</fullName>
    </submittedName>
</protein>
<gene>
    <name evidence="1" type="ORF">HA142_05180</name>
</gene>